<dbReference type="PANTHER" id="PTHR46977:SF1">
    <property type="entry name" value="PROTEIN FREE1"/>
    <property type="match status" value="1"/>
</dbReference>
<feature type="compositionally biased region" description="Basic and acidic residues" evidence="1">
    <location>
        <begin position="75"/>
        <end position="86"/>
    </location>
</feature>
<sequence>MVWILPTNPNPNSPYSSVAASSVPFSHNTAVRTRIGFDGIRMLDPNTSMTLRIFPLQNMNITRCQEMGGSTRPSESLKTDEQLSEKKKGLTDWMNIKPGNEEKDQWVPDEAVTKCTTSGTDFGAFVRKVCLAQLVIDFFLCFCTASLLELW</sequence>
<dbReference type="GO" id="GO:0070676">
    <property type="term" value="P:intralumenal vesicle formation"/>
    <property type="evidence" value="ECO:0007669"/>
    <property type="project" value="TreeGrafter"/>
</dbReference>
<dbReference type="GO" id="GO:0036258">
    <property type="term" value="P:multivesicular body assembly"/>
    <property type="evidence" value="ECO:0007669"/>
    <property type="project" value="InterPro"/>
</dbReference>
<evidence type="ECO:0000313" key="2">
    <source>
        <dbReference type="EMBL" id="KAK3219170.1"/>
    </source>
</evidence>
<dbReference type="Proteomes" id="UP001281410">
    <property type="component" value="Unassembled WGS sequence"/>
</dbReference>
<dbReference type="GO" id="GO:0000813">
    <property type="term" value="C:ESCRT I complex"/>
    <property type="evidence" value="ECO:0007669"/>
    <property type="project" value="TreeGrafter"/>
</dbReference>
<proteinExistence type="predicted"/>
<keyword evidence="3" id="KW-1185">Reference proteome</keyword>
<feature type="region of interest" description="Disordered" evidence="1">
    <location>
        <begin position="67"/>
        <end position="86"/>
    </location>
</feature>
<dbReference type="InterPro" id="IPR045893">
    <property type="entry name" value="FREE1"/>
</dbReference>
<dbReference type="PANTHER" id="PTHR46977">
    <property type="entry name" value="PROTEIN FREE1"/>
    <property type="match status" value="1"/>
</dbReference>
<name>A0AAE0AK78_9ROSI</name>
<dbReference type="EMBL" id="JANJYJ010000004">
    <property type="protein sequence ID" value="KAK3219170.1"/>
    <property type="molecule type" value="Genomic_DNA"/>
</dbReference>
<dbReference type="GO" id="GO:0031902">
    <property type="term" value="C:late endosome membrane"/>
    <property type="evidence" value="ECO:0007669"/>
    <property type="project" value="TreeGrafter"/>
</dbReference>
<evidence type="ECO:0000313" key="3">
    <source>
        <dbReference type="Proteomes" id="UP001281410"/>
    </source>
</evidence>
<gene>
    <name evidence="2" type="ORF">Dsin_013140</name>
</gene>
<protein>
    <submittedName>
        <fullName evidence="2">Uncharacterized protein</fullName>
    </submittedName>
</protein>
<evidence type="ECO:0000256" key="1">
    <source>
        <dbReference type="SAM" id="MobiDB-lite"/>
    </source>
</evidence>
<reference evidence="2" key="1">
    <citation type="journal article" date="2023" name="Plant J.">
        <title>Genome sequences and population genomics provide insights into the demographic history, inbreeding, and mutation load of two 'living fossil' tree species of Dipteronia.</title>
        <authorList>
            <person name="Feng Y."/>
            <person name="Comes H.P."/>
            <person name="Chen J."/>
            <person name="Zhu S."/>
            <person name="Lu R."/>
            <person name="Zhang X."/>
            <person name="Li P."/>
            <person name="Qiu J."/>
            <person name="Olsen K.M."/>
            <person name="Qiu Y."/>
        </authorList>
    </citation>
    <scope>NUCLEOTIDE SEQUENCE</scope>
    <source>
        <strain evidence="2">NBL</strain>
    </source>
</reference>
<accession>A0AAE0AK78</accession>
<organism evidence="2 3">
    <name type="scientific">Dipteronia sinensis</name>
    <dbReference type="NCBI Taxonomy" id="43782"/>
    <lineage>
        <taxon>Eukaryota</taxon>
        <taxon>Viridiplantae</taxon>
        <taxon>Streptophyta</taxon>
        <taxon>Embryophyta</taxon>
        <taxon>Tracheophyta</taxon>
        <taxon>Spermatophyta</taxon>
        <taxon>Magnoliopsida</taxon>
        <taxon>eudicotyledons</taxon>
        <taxon>Gunneridae</taxon>
        <taxon>Pentapetalae</taxon>
        <taxon>rosids</taxon>
        <taxon>malvids</taxon>
        <taxon>Sapindales</taxon>
        <taxon>Sapindaceae</taxon>
        <taxon>Hippocastanoideae</taxon>
        <taxon>Acereae</taxon>
        <taxon>Dipteronia</taxon>
    </lineage>
</organism>
<dbReference type="GO" id="GO:0043130">
    <property type="term" value="F:ubiquitin binding"/>
    <property type="evidence" value="ECO:0007669"/>
    <property type="project" value="InterPro"/>
</dbReference>
<comment type="caution">
    <text evidence="2">The sequence shown here is derived from an EMBL/GenBank/DDBJ whole genome shotgun (WGS) entry which is preliminary data.</text>
</comment>
<dbReference type="AlphaFoldDB" id="A0AAE0AK78"/>